<protein>
    <recommendedName>
        <fullName evidence="4">Multidrug resistance protein MdtA-like alpha-helical hairpin domain-containing protein</fullName>
    </recommendedName>
</protein>
<feature type="coiled-coil region" evidence="2">
    <location>
        <begin position="111"/>
        <end position="152"/>
    </location>
</feature>
<name>A0AA42JES0_GLAPU</name>
<organism evidence="5 6">
    <name type="scientific">Glaesserella parasuis</name>
    <name type="common">Haemophilus parasuis</name>
    <dbReference type="NCBI Taxonomy" id="738"/>
    <lineage>
        <taxon>Bacteria</taxon>
        <taxon>Pseudomonadati</taxon>
        <taxon>Pseudomonadota</taxon>
        <taxon>Gammaproteobacteria</taxon>
        <taxon>Pasteurellales</taxon>
        <taxon>Pasteurellaceae</taxon>
        <taxon>Glaesserella</taxon>
    </lineage>
</organism>
<evidence type="ECO:0000256" key="3">
    <source>
        <dbReference type="SAM" id="SignalP"/>
    </source>
</evidence>
<gene>
    <name evidence="5" type="ORF">N5925_10365</name>
</gene>
<feature type="chain" id="PRO_5041240019" description="Multidrug resistance protein MdtA-like alpha-helical hairpin domain-containing protein" evidence="3">
    <location>
        <begin position="18"/>
        <end position="179"/>
    </location>
</feature>
<feature type="signal peptide" evidence="3">
    <location>
        <begin position="1"/>
        <end position="17"/>
    </location>
</feature>
<reference evidence="5" key="1">
    <citation type="submission" date="2022-09" db="EMBL/GenBank/DDBJ databases">
        <title>Molecular characterization of Glaesserella parasuis strains circulating in commercial swine farms using whole-genome sequencing.</title>
        <authorList>
            <person name="Mugabi R."/>
            <person name="Clavijo M."/>
            <person name="Li G."/>
        </authorList>
    </citation>
    <scope>NUCLEOTIDE SEQUENCE</scope>
    <source>
        <strain evidence="5">0435-53</strain>
    </source>
</reference>
<dbReference type="GO" id="GO:0015562">
    <property type="term" value="F:efflux transmembrane transporter activity"/>
    <property type="evidence" value="ECO:0007669"/>
    <property type="project" value="TreeGrafter"/>
</dbReference>
<dbReference type="Gene3D" id="6.10.140.1990">
    <property type="match status" value="1"/>
</dbReference>
<evidence type="ECO:0000313" key="6">
    <source>
        <dbReference type="Proteomes" id="UP001148834"/>
    </source>
</evidence>
<sequence length="179" mass="19478">MKKLILLFALPSLFLTACQEQNNEQSNELTETALMKVNVVQAQPATLTQTLRLSGSITAKEDVAVGTALLGLQIQTVNVEVSDVVKKGQVLATLKRYQTLMKSDAISRQELEQQQAKVRTARAAVQAANAEIAQVQAQLDDSRHQRKKAEVLAPADCIITQRSAEVGNLTDSNALFHLA</sequence>
<feature type="domain" description="Multidrug resistance protein MdtA-like alpha-helical hairpin" evidence="4">
    <location>
        <begin position="93"/>
        <end position="140"/>
    </location>
</feature>
<evidence type="ECO:0000256" key="1">
    <source>
        <dbReference type="ARBA" id="ARBA00023054"/>
    </source>
</evidence>
<dbReference type="GO" id="GO:1990195">
    <property type="term" value="C:macrolide transmembrane transporter complex"/>
    <property type="evidence" value="ECO:0007669"/>
    <property type="project" value="InterPro"/>
</dbReference>
<accession>A0AA42JES0</accession>
<dbReference type="GO" id="GO:1990961">
    <property type="term" value="P:xenobiotic detoxification by transmembrane export across the plasma membrane"/>
    <property type="evidence" value="ECO:0007669"/>
    <property type="project" value="InterPro"/>
</dbReference>
<dbReference type="RefSeq" id="WP_021116458.1">
    <property type="nucleotide sequence ID" value="NZ_CP054198.1"/>
</dbReference>
<evidence type="ECO:0000259" key="4">
    <source>
        <dbReference type="Pfam" id="PF25876"/>
    </source>
</evidence>
<dbReference type="PANTHER" id="PTHR30469">
    <property type="entry name" value="MULTIDRUG RESISTANCE PROTEIN MDTA"/>
    <property type="match status" value="1"/>
</dbReference>
<keyword evidence="3" id="KW-0732">Signal</keyword>
<dbReference type="GO" id="GO:0019898">
    <property type="term" value="C:extrinsic component of membrane"/>
    <property type="evidence" value="ECO:0007669"/>
    <property type="project" value="InterPro"/>
</dbReference>
<dbReference type="Gene3D" id="2.40.50.100">
    <property type="match status" value="1"/>
</dbReference>
<evidence type="ECO:0000313" key="5">
    <source>
        <dbReference type="EMBL" id="MDD2168964.1"/>
    </source>
</evidence>
<dbReference type="PROSITE" id="PS51257">
    <property type="entry name" value="PROKAR_LIPOPROTEIN"/>
    <property type="match status" value="1"/>
</dbReference>
<keyword evidence="1 2" id="KW-0175">Coiled coil</keyword>
<dbReference type="InterPro" id="IPR030190">
    <property type="entry name" value="MacA_alpha-hairpin_sf"/>
</dbReference>
<dbReference type="GO" id="GO:0030313">
    <property type="term" value="C:cell envelope"/>
    <property type="evidence" value="ECO:0007669"/>
    <property type="project" value="UniProtKB-SubCell"/>
</dbReference>
<dbReference type="AlphaFoldDB" id="A0AA42JES0"/>
<dbReference type="Pfam" id="PF25876">
    <property type="entry name" value="HH_MFP_RND"/>
    <property type="match status" value="1"/>
</dbReference>
<proteinExistence type="predicted"/>
<dbReference type="Proteomes" id="UP001148834">
    <property type="component" value="Unassembled WGS sequence"/>
</dbReference>
<comment type="caution">
    <text evidence="5">The sequence shown here is derived from an EMBL/GenBank/DDBJ whole genome shotgun (WGS) entry which is preliminary data.</text>
</comment>
<dbReference type="GO" id="GO:1990281">
    <property type="term" value="C:efflux pump complex"/>
    <property type="evidence" value="ECO:0007669"/>
    <property type="project" value="TreeGrafter"/>
</dbReference>
<dbReference type="EMBL" id="JAODIR010000077">
    <property type="protein sequence ID" value="MDD2168964.1"/>
    <property type="molecule type" value="Genomic_DNA"/>
</dbReference>
<evidence type="ECO:0000256" key="2">
    <source>
        <dbReference type="SAM" id="Coils"/>
    </source>
</evidence>
<dbReference type="InterPro" id="IPR058624">
    <property type="entry name" value="MdtA-like_HH"/>
</dbReference>
<dbReference type="SUPFAM" id="SSF111369">
    <property type="entry name" value="HlyD-like secretion proteins"/>
    <property type="match status" value="1"/>
</dbReference>